<evidence type="ECO:0000259" key="1">
    <source>
        <dbReference type="Pfam" id="PF01882"/>
    </source>
</evidence>
<dbReference type="PANTHER" id="PTHR33608">
    <property type="entry name" value="BLL2464 PROTEIN"/>
    <property type="match status" value="1"/>
</dbReference>
<protein>
    <submittedName>
        <fullName evidence="2">DUF58 domain-containing protein</fullName>
    </submittedName>
</protein>
<dbReference type="Pfam" id="PF01882">
    <property type="entry name" value="DUF58"/>
    <property type="match status" value="1"/>
</dbReference>
<dbReference type="Gene3D" id="3.40.50.410">
    <property type="entry name" value="von Willebrand factor, type A domain"/>
    <property type="match status" value="1"/>
</dbReference>
<evidence type="ECO:0000313" key="2">
    <source>
        <dbReference type="EMBL" id="QEC50192.1"/>
    </source>
</evidence>
<evidence type="ECO:0000313" key="3">
    <source>
        <dbReference type="Proteomes" id="UP000321805"/>
    </source>
</evidence>
<name>A0A5B8UC24_9ACTN</name>
<dbReference type="OrthoDB" id="9776116at2"/>
<keyword evidence="3" id="KW-1185">Reference proteome</keyword>
<dbReference type="AlphaFoldDB" id="A0A5B8UC24"/>
<dbReference type="EMBL" id="CP042430">
    <property type="protein sequence ID" value="QEC50192.1"/>
    <property type="molecule type" value="Genomic_DNA"/>
</dbReference>
<dbReference type="KEGG" id="bsol:FSW04_23165"/>
<sequence length="303" mass="32008">MSPAGALAPPAARQGPGPMPPALLDALGLAVSHRVAGALPGDRRAAGVGAGTELAQLRPYVLGDDVRRLDAAASARTGEPHVRLQVPERTLTTWLAIDVSSSMAFGTTNRLKADVAEGVALALGRLALRHAGRLGILTFGTGASRVLPPRGSKAGLVALRRVLAEGVGVDGHGDPRALGDALGRLGRVARQPGFVAVISDFREQHDWTRPLGSLRAHHAVLAVEIGDPRESAVPAVGRIAVVDPETGRRLEVDTSNRRVRDRFAALEAERRATLTSELRRLRVDHVTLSTDGDWLLDLGRRLA</sequence>
<dbReference type="InterPro" id="IPR002881">
    <property type="entry name" value="DUF58"/>
</dbReference>
<proteinExistence type="predicted"/>
<gene>
    <name evidence="2" type="ORF">FSW04_23165</name>
</gene>
<dbReference type="InterPro" id="IPR036465">
    <property type="entry name" value="vWFA_dom_sf"/>
</dbReference>
<dbReference type="Proteomes" id="UP000321805">
    <property type="component" value="Chromosome"/>
</dbReference>
<dbReference type="PANTHER" id="PTHR33608:SF6">
    <property type="entry name" value="BLL2464 PROTEIN"/>
    <property type="match status" value="1"/>
</dbReference>
<feature type="domain" description="DUF58" evidence="1">
    <location>
        <begin position="57"/>
        <end position="272"/>
    </location>
</feature>
<dbReference type="SUPFAM" id="SSF53300">
    <property type="entry name" value="vWA-like"/>
    <property type="match status" value="1"/>
</dbReference>
<organism evidence="2 3">
    <name type="scientific">Baekduia soli</name>
    <dbReference type="NCBI Taxonomy" id="496014"/>
    <lineage>
        <taxon>Bacteria</taxon>
        <taxon>Bacillati</taxon>
        <taxon>Actinomycetota</taxon>
        <taxon>Thermoleophilia</taxon>
        <taxon>Solirubrobacterales</taxon>
        <taxon>Baekduiaceae</taxon>
        <taxon>Baekduia</taxon>
    </lineage>
</organism>
<reference evidence="2 3" key="1">
    <citation type="journal article" date="2018" name="J. Microbiol.">
        <title>Baekduia soli gen. nov., sp. nov., a novel bacterium isolated from the soil of Baekdu Mountain and proposal of a novel family name, Baekduiaceae fam. nov.</title>
        <authorList>
            <person name="An D.S."/>
            <person name="Siddiqi M.Z."/>
            <person name="Kim K.H."/>
            <person name="Yu H.S."/>
            <person name="Im W.T."/>
        </authorList>
    </citation>
    <scope>NUCLEOTIDE SEQUENCE [LARGE SCALE GENOMIC DNA]</scope>
    <source>
        <strain evidence="2 3">BR7-21</strain>
    </source>
</reference>
<accession>A0A5B8UC24</accession>